<dbReference type="SMART" id="SM00487">
    <property type="entry name" value="DEXDc"/>
    <property type="match status" value="1"/>
</dbReference>
<dbReference type="PANTHER" id="PTHR43788">
    <property type="entry name" value="DNA2/NAM7 HELICASE FAMILY MEMBER"/>
    <property type="match status" value="1"/>
</dbReference>
<dbReference type="PANTHER" id="PTHR43788:SF8">
    <property type="entry name" value="DNA-BINDING PROTEIN SMUBP-2"/>
    <property type="match status" value="1"/>
</dbReference>
<evidence type="ECO:0000256" key="2">
    <source>
        <dbReference type="ARBA" id="ARBA00022801"/>
    </source>
</evidence>
<keyword evidence="3" id="KW-0347">Helicase</keyword>
<reference evidence="6 7" key="1">
    <citation type="submission" date="2014-06" db="EMBL/GenBank/DDBJ databases">
        <authorList>
            <consortium name="DOE Joint Genome Institute"/>
            <person name="Kuo A."/>
            <person name="Kohler A."/>
            <person name="Nagy L.G."/>
            <person name="Floudas D."/>
            <person name="Copeland A."/>
            <person name="Barry K.W."/>
            <person name="Cichocki N."/>
            <person name="Veneault-Fourrey C."/>
            <person name="LaButti K."/>
            <person name="Lindquist E.A."/>
            <person name="Lipzen A."/>
            <person name="Lundell T."/>
            <person name="Morin E."/>
            <person name="Murat C."/>
            <person name="Sun H."/>
            <person name="Tunlid A."/>
            <person name="Henrissat B."/>
            <person name="Grigoriev I.V."/>
            <person name="Hibbett D.S."/>
            <person name="Martin F."/>
            <person name="Nordberg H.P."/>
            <person name="Cantor M.N."/>
            <person name="Hua S.X."/>
        </authorList>
    </citation>
    <scope>NUCLEOTIDE SEQUENCE [LARGE SCALE GENOMIC DNA]</scope>
    <source>
        <strain evidence="6 7">ATCC 200175</strain>
    </source>
</reference>
<dbReference type="AlphaFoldDB" id="A0A0C9U238"/>
<dbReference type="InterPro" id="IPR014001">
    <property type="entry name" value="Helicase_ATP-bd"/>
</dbReference>
<evidence type="ECO:0000256" key="4">
    <source>
        <dbReference type="ARBA" id="ARBA00022840"/>
    </source>
</evidence>
<proteinExistence type="predicted"/>
<accession>A0A0C9U238</accession>
<dbReference type="Pfam" id="PF13604">
    <property type="entry name" value="AAA_30"/>
    <property type="match status" value="1"/>
</dbReference>
<keyword evidence="2" id="KW-0378">Hydrolase</keyword>
<feature type="domain" description="Helicase ATP-binding" evidence="5">
    <location>
        <begin position="191"/>
        <end position="407"/>
    </location>
</feature>
<evidence type="ECO:0000256" key="3">
    <source>
        <dbReference type="ARBA" id="ARBA00022806"/>
    </source>
</evidence>
<evidence type="ECO:0000256" key="1">
    <source>
        <dbReference type="ARBA" id="ARBA00022741"/>
    </source>
</evidence>
<gene>
    <name evidence="6" type="ORF">PAXINDRAFT_81041</name>
</gene>
<dbReference type="EMBL" id="KN819352">
    <property type="protein sequence ID" value="KIJ13461.1"/>
    <property type="molecule type" value="Genomic_DNA"/>
</dbReference>
<dbReference type="Pfam" id="PF13087">
    <property type="entry name" value="AAA_12"/>
    <property type="match status" value="1"/>
</dbReference>
<dbReference type="InterPro" id="IPR041679">
    <property type="entry name" value="DNA2/NAM7-like_C"/>
</dbReference>
<dbReference type="OrthoDB" id="6513042at2759"/>
<dbReference type="InterPro" id="IPR047187">
    <property type="entry name" value="SF1_C_Upf1"/>
</dbReference>
<dbReference type="Proteomes" id="UP000053647">
    <property type="component" value="Unassembled WGS sequence"/>
</dbReference>
<evidence type="ECO:0000313" key="7">
    <source>
        <dbReference type="Proteomes" id="UP000053647"/>
    </source>
</evidence>
<dbReference type="CDD" id="cd18808">
    <property type="entry name" value="SF1_C_Upf1"/>
    <property type="match status" value="1"/>
</dbReference>
<dbReference type="HOGENOM" id="CLU_010083_1_0_1"/>
<keyword evidence="7" id="KW-1185">Reference proteome</keyword>
<dbReference type="InterPro" id="IPR050534">
    <property type="entry name" value="Coronavir_polyprotein_1ab"/>
</dbReference>
<dbReference type="GO" id="GO:0005524">
    <property type="term" value="F:ATP binding"/>
    <property type="evidence" value="ECO:0007669"/>
    <property type="project" value="UniProtKB-KW"/>
</dbReference>
<name>A0A0C9U238_PAXIN</name>
<evidence type="ECO:0000313" key="6">
    <source>
        <dbReference type="EMBL" id="KIJ13461.1"/>
    </source>
</evidence>
<dbReference type="SUPFAM" id="SSF52540">
    <property type="entry name" value="P-loop containing nucleoside triphosphate hydrolases"/>
    <property type="match status" value="1"/>
</dbReference>
<dbReference type="Gene3D" id="3.40.50.300">
    <property type="entry name" value="P-loop containing nucleotide triphosphate hydrolases"/>
    <property type="match status" value="2"/>
</dbReference>
<dbReference type="GO" id="GO:0043139">
    <property type="term" value="F:5'-3' DNA helicase activity"/>
    <property type="evidence" value="ECO:0007669"/>
    <property type="project" value="TreeGrafter"/>
</dbReference>
<evidence type="ECO:0000259" key="5">
    <source>
        <dbReference type="SMART" id="SM00487"/>
    </source>
</evidence>
<protein>
    <recommendedName>
        <fullName evidence="5">Helicase ATP-binding domain-containing protein</fullName>
    </recommendedName>
</protein>
<dbReference type="GO" id="GO:0016787">
    <property type="term" value="F:hydrolase activity"/>
    <property type="evidence" value="ECO:0007669"/>
    <property type="project" value="UniProtKB-KW"/>
</dbReference>
<keyword evidence="4" id="KW-0067">ATP-binding</keyword>
<dbReference type="InterPro" id="IPR027417">
    <property type="entry name" value="P-loop_NTPase"/>
</dbReference>
<reference evidence="7" key="2">
    <citation type="submission" date="2015-01" db="EMBL/GenBank/DDBJ databases">
        <title>Evolutionary Origins and Diversification of the Mycorrhizal Mutualists.</title>
        <authorList>
            <consortium name="DOE Joint Genome Institute"/>
            <consortium name="Mycorrhizal Genomics Consortium"/>
            <person name="Kohler A."/>
            <person name="Kuo A."/>
            <person name="Nagy L.G."/>
            <person name="Floudas D."/>
            <person name="Copeland A."/>
            <person name="Barry K.W."/>
            <person name="Cichocki N."/>
            <person name="Veneault-Fourrey C."/>
            <person name="LaButti K."/>
            <person name="Lindquist E.A."/>
            <person name="Lipzen A."/>
            <person name="Lundell T."/>
            <person name="Morin E."/>
            <person name="Murat C."/>
            <person name="Riley R."/>
            <person name="Ohm R."/>
            <person name="Sun H."/>
            <person name="Tunlid A."/>
            <person name="Henrissat B."/>
            <person name="Grigoriev I.V."/>
            <person name="Hibbett D.S."/>
            <person name="Martin F."/>
        </authorList>
    </citation>
    <scope>NUCLEOTIDE SEQUENCE [LARGE SCALE GENOMIC DNA]</scope>
    <source>
        <strain evidence="7">ATCC 200175</strain>
    </source>
</reference>
<sequence>MEDRLSQVPPVDTAKLTDVVLNFLAKSLMDSFQRDQLKPTEVTHAFTTSFDLSKKQLRAQADRYQNKIRHGRGNNQVTRINVSAHSGIGSFTIPARIASARGGSAQLKTDGHLAGKSVTTITLMGREDPTAAEVKRAKIILMTLQGRITAGGADFNPWVHKIFLDPGADFTWPIEWSQPTPPSIKFDAGKIPRPLNSSQRKAIRCMLDQTDRSRITIIQGPPGTGKTTVIASYVQAAVTAGLSGIWLIAQSNVAVKNIAEKLADFGLINWRLLVSEDFYAFWHEHLYTNIRANLITSEEFSERLSELHGCPVVLCTLSMLSSDSLSRRGAFRMVPVRTVVVDEASQIEIGDYIPIFSTITTIRKVTFIGDDMQLPPHGQDNIKDLQSIFEVDHLTRQDSATGKKPIIFLDTQYRMPPQIGAFIAQTVYPGSAEDSEPLLNSSEHHPLAQEESLLCHFVNVPGEQVSHGTSLKNVEECKAIVQLASLFQEQQRKFKIITPYDAQRALIESELKQAELEWGDKCFNVDSFQGMSILYFEDVIFTHLDVGNEEDYIIISLVRSRDLGFLEDKRRMNVMLSRCKRGMVIFTNKAYITKYAGPGKSLVGELIYKYYEGDEGGAWMEVGEIEKTQFV</sequence>
<keyword evidence="1" id="KW-0547">Nucleotide-binding</keyword>
<organism evidence="6 7">
    <name type="scientific">Paxillus involutus ATCC 200175</name>
    <dbReference type="NCBI Taxonomy" id="664439"/>
    <lineage>
        <taxon>Eukaryota</taxon>
        <taxon>Fungi</taxon>
        <taxon>Dikarya</taxon>
        <taxon>Basidiomycota</taxon>
        <taxon>Agaricomycotina</taxon>
        <taxon>Agaricomycetes</taxon>
        <taxon>Agaricomycetidae</taxon>
        <taxon>Boletales</taxon>
        <taxon>Paxilineae</taxon>
        <taxon>Paxillaceae</taxon>
        <taxon>Paxillus</taxon>
    </lineage>
</organism>